<feature type="compositionally biased region" description="Polar residues" evidence="2">
    <location>
        <begin position="992"/>
        <end position="1003"/>
    </location>
</feature>
<feature type="compositionally biased region" description="Basic and acidic residues" evidence="2">
    <location>
        <begin position="638"/>
        <end position="650"/>
    </location>
</feature>
<feature type="coiled-coil region" evidence="1">
    <location>
        <begin position="569"/>
        <end position="603"/>
    </location>
</feature>
<evidence type="ECO:0000256" key="2">
    <source>
        <dbReference type="SAM" id="MobiDB-lite"/>
    </source>
</evidence>
<dbReference type="Proteomes" id="UP000694920">
    <property type="component" value="Unplaced"/>
</dbReference>
<proteinExistence type="predicted"/>
<dbReference type="GeneID" id="107271824"/>
<evidence type="ECO:0000313" key="3">
    <source>
        <dbReference type="Proteomes" id="UP000694920"/>
    </source>
</evidence>
<feature type="compositionally biased region" description="Basic and acidic residues" evidence="2">
    <location>
        <begin position="530"/>
        <end position="542"/>
    </location>
</feature>
<name>A0AAJ7FQW3_CEPCN</name>
<gene>
    <name evidence="4" type="primary">LOC107271824</name>
</gene>
<dbReference type="KEGG" id="ccin:107271824"/>
<reference evidence="4" key="1">
    <citation type="submission" date="2025-08" db="UniProtKB">
        <authorList>
            <consortium name="RefSeq"/>
        </authorList>
    </citation>
    <scope>IDENTIFICATION</scope>
</reference>
<feature type="region of interest" description="Disordered" evidence="2">
    <location>
        <begin position="530"/>
        <end position="558"/>
    </location>
</feature>
<dbReference type="RefSeq" id="XP_015603764.1">
    <property type="nucleotide sequence ID" value="XM_015748278.2"/>
</dbReference>
<sequence>MNEDSMPQRGPDPLEIAHGVCTNENDILPVEEHELIDVSAFNFDDEERWLYVSSQHSGDSAIQDLRAWLRGEFDQDSIESDTAAKPSIDTRTFTRPKKRSSRMSFESIMETLRSTPTSLWKLPNSYHDLQMNQNPIVPPRRETIPAMLRLNSAFTNSVLPENSAGQESLEAFLDKSQSKGIDSFINMTEPEFSDELMSISQPSDMNSSILSVAQTDKDFSSLEDSQILTESMMKTSMFEASNFGKFEDTFLTNKSVDCDKTLCNKIKHDPMKKIMNATFDAHSENPVLSISKNSLPLRLEKFDLNCTSSTIVENQPLNTSSDVYKTYDIRKERGKSIGGFNDSYRTYSVKDKSQNRRDIRGSNYLNDTYRARDLDDSHFMNGLSDQFQDLNIMNNTYIGRDVPEETSRANRMINCLSDRYQASNLSLINQNRDLNSHNDTFRDPKCLNDTYCERNSLSERSQVSGVPNCLNDTYQAQNVQVKGPLRGFNDSHDEIHQESTCLNDTYRTESLRTEPSQALRVTNRLNDTYKDWNSPKRKETVPGRKSLSTLNDTYSNSNAMADGNRGMLSKCLNNTYRAETQDFQELENDLSHVVDENRALNNLPKQQIMEHLEFTPENLMNATFNGPMSLRRELLEEVQRSSAKTSEHIPNRFNTYRKSPSRTQKSPNSGSTNLLVESEKLENLVVEDTLSCDTVGTRKLSTEENVFKVPQEEPKISKITNQSAKTSATLDTMSNEGKQQMNSLFAKSSRKLRSPRVLSKLPQFLQKSNPNLKSLPMTKTHSGLTYVKGSQPNLAFPMGRTKSGSEQRLMDVTRTTDDFLKKAAGSTESIESTQSAHSAPDLDDRLSVCSDSSHNSYSVRGMNIEQLQNIARMQEESLKQISTPKLNKRILENAWIAPGKDKNLPSPIRKISTERMVGENISPDNMGLTPKTSSPIYSPEGSSQSLHTAGIQLNNQTCIIPSHNIDEASNKKVEVPQPPKTTVPAESKSRLRQPTNWSSSSRPTGIPRPTMRLVTRPVTKTNLDLRKGF</sequence>
<feature type="compositionally biased region" description="Polar residues" evidence="2">
    <location>
        <begin position="930"/>
        <end position="946"/>
    </location>
</feature>
<feature type="compositionally biased region" description="Polar residues" evidence="2">
    <location>
        <begin position="826"/>
        <end position="837"/>
    </location>
</feature>
<dbReference type="AlphaFoldDB" id="A0AAJ7FQW3"/>
<accession>A0AAJ7FQW3</accession>
<feature type="compositionally biased region" description="Polar residues" evidence="2">
    <location>
        <begin position="652"/>
        <end position="675"/>
    </location>
</feature>
<feature type="compositionally biased region" description="Polar residues" evidence="2">
    <location>
        <begin position="546"/>
        <end position="558"/>
    </location>
</feature>
<evidence type="ECO:0000256" key="1">
    <source>
        <dbReference type="SAM" id="Coils"/>
    </source>
</evidence>
<feature type="region of interest" description="Disordered" evidence="2">
    <location>
        <begin position="80"/>
        <end position="100"/>
    </location>
</feature>
<evidence type="ECO:0000313" key="4">
    <source>
        <dbReference type="RefSeq" id="XP_015603764.1"/>
    </source>
</evidence>
<organism evidence="3 4">
    <name type="scientific">Cephus cinctus</name>
    <name type="common">Wheat stem sawfly</name>
    <dbReference type="NCBI Taxonomy" id="211228"/>
    <lineage>
        <taxon>Eukaryota</taxon>
        <taxon>Metazoa</taxon>
        <taxon>Ecdysozoa</taxon>
        <taxon>Arthropoda</taxon>
        <taxon>Hexapoda</taxon>
        <taxon>Insecta</taxon>
        <taxon>Pterygota</taxon>
        <taxon>Neoptera</taxon>
        <taxon>Endopterygota</taxon>
        <taxon>Hymenoptera</taxon>
        <taxon>Cephoidea</taxon>
        <taxon>Cephidae</taxon>
        <taxon>Cephus</taxon>
    </lineage>
</organism>
<keyword evidence="3" id="KW-1185">Reference proteome</keyword>
<protein>
    <submittedName>
        <fullName evidence="4">Uncharacterized protein LOC107271824</fullName>
    </submittedName>
</protein>
<feature type="region of interest" description="Disordered" evidence="2">
    <location>
        <begin position="823"/>
        <end position="843"/>
    </location>
</feature>
<feature type="region of interest" description="Disordered" evidence="2">
    <location>
        <begin position="638"/>
        <end position="675"/>
    </location>
</feature>
<keyword evidence="1" id="KW-0175">Coiled coil</keyword>
<feature type="region of interest" description="Disordered" evidence="2">
    <location>
        <begin position="919"/>
        <end position="946"/>
    </location>
</feature>
<feature type="region of interest" description="Disordered" evidence="2">
    <location>
        <begin position="969"/>
        <end position="1010"/>
    </location>
</feature>